<feature type="compositionally biased region" description="Basic residues" evidence="1">
    <location>
        <begin position="76"/>
        <end position="89"/>
    </location>
</feature>
<comment type="caution">
    <text evidence="2">The sequence shown here is derived from an EMBL/GenBank/DDBJ whole genome shotgun (WGS) entry which is preliminary data.</text>
</comment>
<gene>
    <name evidence="2" type="ORF">BJ554DRAFT_646</name>
</gene>
<feature type="region of interest" description="Disordered" evidence="1">
    <location>
        <begin position="1"/>
        <end position="103"/>
    </location>
</feature>
<protein>
    <submittedName>
        <fullName evidence="2">Uncharacterized protein</fullName>
    </submittedName>
</protein>
<feature type="non-terminal residue" evidence="2">
    <location>
        <position position="1"/>
    </location>
</feature>
<dbReference type="Proteomes" id="UP000673691">
    <property type="component" value="Unassembled WGS sequence"/>
</dbReference>
<proteinExistence type="predicted"/>
<feature type="compositionally biased region" description="Basic residues" evidence="1">
    <location>
        <begin position="16"/>
        <end position="38"/>
    </location>
</feature>
<accession>A0A8H7ZT53</accession>
<dbReference type="AlphaFoldDB" id="A0A8H7ZT53"/>
<sequence>QRRQTDNPHSGQDRALRHRRPRRDARLHRFQVRRPPLRRTREGSGGELVPEGRGRGEVKKQKRGAQAPFRPLPASVRRRKGERSRRRLKVVLGDPGKGEGGWC</sequence>
<keyword evidence="3" id="KW-1185">Reference proteome</keyword>
<name>A0A8H7ZT53_9FUNG</name>
<organism evidence="2 3">
    <name type="scientific">Olpidium bornovanus</name>
    <dbReference type="NCBI Taxonomy" id="278681"/>
    <lineage>
        <taxon>Eukaryota</taxon>
        <taxon>Fungi</taxon>
        <taxon>Fungi incertae sedis</taxon>
        <taxon>Olpidiomycota</taxon>
        <taxon>Olpidiomycotina</taxon>
        <taxon>Olpidiomycetes</taxon>
        <taxon>Olpidiales</taxon>
        <taxon>Olpidiaceae</taxon>
        <taxon>Olpidium</taxon>
    </lineage>
</organism>
<dbReference type="EMBL" id="JAEFCI010007499">
    <property type="protein sequence ID" value="KAG5459026.1"/>
    <property type="molecule type" value="Genomic_DNA"/>
</dbReference>
<evidence type="ECO:0000313" key="3">
    <source>
        <dbReference type="Proteomes" id="UP000673691"/>
    </source>
</evidence>
<feature type="compositionally biased region" description="Basic and acidic residues" evidence="1">
    <location>
        <begin position="39"/>
        <end position="59"/>
    </location>
</feature>
<reference evidence="2 3" key="1">
    <citation type="journal article" name="Sci. Rep.">
        <title>Genome-scale phylogenetic analyses confirm Olpidium as the closest living zoosporic fungus to the non-flagellated, terrestrial fungi.</title>
        <authorList>
            <person name="Chang Y."/>
            <person name="Rochon D."/>
            <person name="Sekimoto S."/>
            <person name="Wang Y."/>
            <person name="Chovatia M."/>
            <person name="Sandor L."/>
            <person name="Salamov A."/>
            <person name="Grigoriev I.V."/>
            <person name="Stajich J.E."/>
            <person name="Spatafora J.W."/>
        </authorList>
    </citation>
    <scope>NUCLEOTIDE SEQUENCE [LARGE SCALE GENOMIC DNA]</scope>
    <source>
        <strain evidence="2">S191</strain>
    </source>
</reference>
<evidence type="ECO:0000256" key="1">
    <source>
        <dbReference type="SAM" id="MobiDB-lite"/>
    </source>
</evidence>
<evidence type="ECO:0000313" key="2">
    <source>
        <dbReference type="EMBL" id="KAG5459026.1"/>
    </source>
</evidence>
<feature type="compositionally biased region" description="Basic and acidic residues" evidence="1">
    <location>
        <begin position="1"/>
        <end position="15"/>
    </location>
</feature>